<feature type="compositionally biased region" description="Basic and acidic residues" evidence="1">
    <location>
        <begin position="30"/>
        <end position="39"/>
    </location>
</feature>
<organism evidence="2 3">
    <name type="scientific">Pristionchus mayeri</name>
    <dbReference type="NCBI Taxonomy" id="1317129"/>
    <lineage>
        <taxon>Eukaryota</taxon>
        <taxon>Metazoa</taxon>
        <taxon>Ecdysozoa</taxon>
        <taxon>Nematoda</taxon>
        <taxon>Chromadorea</taxon>
        <taxon>Rhabditida</taxon>
        <taxon>Rhabditina</taxon>
        <taxon>Diplogasteromorpha</taxon>
        <taxon>Diplogasteroidea</taxon>
        <taxon>Neodiplogasteridae</taxon>
        <taxon>Pristionchus</taxon>
    </lineage>
</organism>
<feature type="non-terminal residue" evidence="2">
    <location>
        <position position="1"/>
    </location>
</feature>
<keyword evidence="3" id="KW-1185">Reference proteome</keyword>
<feature type="region of interest" description="Disordered" evidence="1">
    <location>
        <begin position="1"/>
        <end position="39"/>
    </location>
</feature>
<dbReference type="EMBL" id="BTRK01000003">
    <property type="protein sequence ID" value="GMR43099.1"/>
    <property type="molecule type" value="Genomic_DNA"/>
</dbReference>
<name>A0AAN5CGI0_9BILA</name>
<sequence length="202" mass="23319">GHRFEDDISIGYGSGCPLGSPTVRAPRSRRREDGERHSLGGRKPCEWIERTLWLRSILLSSHHRILVLLRLDDSLESLRAGENHRTRHYDLLSHELAQYDGPVRLIRRLQEEVLITNRSRVQEERRASNRANELLKRLMQQRHAETAKGGMKHVDAWLSMSPTQRAMARGLPANASEEAVCMARVYQLCEHYLVDFNANHNK</sequence>
<dbReference type="Proteomes" id="UP001328107">
    <property type="component" value="Unassembled WGS sequence"/>
</dbReference>
<dbReference type="AlphaFoldDB" id="A0AAN5CGI0"/>
<accession>A0AAN5CGI0</accession>
<proteinExistence type="predicted"/>
<evidence type="ECO:0000313" key="2">
    <source>
        <dbReference type="EMBL" id="GMR43099.1"/>
    </source>
</evidence>
<evidence type="ECO:0000313" key="3">
    <source>
        <dbReference type="Proteomes" id="UP001328107"/>
    </source>
</evidence>
<gene>
    <name evidence="2" type="ORF">PMAYCL1PPCAC_13294</name>
</gene>
<reference evidence="3" key="1">
    <citation type="submission" date="2022-10" db="EMBL/GenBank/DDBJ databases">
        <title>Genome assembly of Pristionchus species.</title>
        <authorList>
            <person name="Yoshida K."/>
            <person name="Sommer R.J."/>
        </authorList>
    </citation>
    <scope>NUCLEOTIDE SEQUENCE [LARGE SCALE GENOMIC DNA]</scope>
    <source>
        <strain evidence="3">RS5460</strain>
    </source>
</reference>
<protein>
    <submittedName>
        <fullName evidence="2">Uncharacterized protein</fullName>
    </submittedName>
</protein>
<feature type="non-terminal residue" evidence="2">
    <location>
        <position position="202"/>
    </location>
</feature>
<evidence type="ECO:0000256" key="1">
    <source>
        <dbReference type="SAM" id="MobiDB-lite"/>
    </source>
</evidence>
<comment type="caution">
    <text evidence="2">The sequence shown here is derived from an EMBL/GenBank/DDBJ whole genome shotgun (WGS) entry which is preliminary data.</text>
</comment>